<name>A0A8H4J3D8_9PEZI</name>
<dbReference type="InterPro" id="IPR052347">
    <property type="entry name" value="Isochorismatase_Nicotinamidase"/>
</dbReference>
<dbReference type="EC" id="3.5.1.19" evidence="6"/>
<evidence type="ECO:0000256" key="5">
    <source>
        <dbReference type="ARBA" id="ARBA00037900"/>
    </source>
</evidence>
<keyword evidence="10" id="KW-1185">Reference proteome</keyword>
<evidence type="ECO:0000259" key="8">
    <source>
        <dbReference type="Pfam" id="PF00857"/>
    </source>
</evidence>
<dbReference type="GO" id="GO:0008936">
    <property type="term" value="F:nicotinamidase activity"/>
    <property type="evidence" value="ECO:0007669"/>
    <property type="project" value="UniProtKB-EC"/>
</dbReference>
<feature type="domain" description="Isochorismatase-like" evidence="8">
    <location>
        <begin position="121"/>
        <end position="253"/>
    </location>
</feature>
<sequence>MASASGKADFKPALVIVDLQEDFCPPVRLSPTSISSIKITSAAANSSYIPPAREPHSGALAVQDGRAIVSTVNHLLSLPFALKIATKDFHPPDHISFASNHVAPDNVPFTSTITIANPLNPSETQTTRLWPVHCVQGTPGAELIPELARDAVTHVVEKGQDKRVEMYSAFYDPFRNPTVAKSGLAELLRGAGVTDVFVVGLAMDYCVKHTALDAAKEGFRTLVVSEGTKAVDPAHWGEAQKEMEEAGVRLVSVDGEEVKKVG</sequence>
<evidence type="ECO:0000256" key="3">
    <source>
        <dbReference type="ARBA" id="ARBA00022723"/>
    </source>
</evidence>
<gene>
    <name evidence="9" type="ORF">GTA08_BOTSDO11697</name>
</gene>
<reference evidence="9" key="1">
    <citation type="submission" date="2020-04" db="EMBL/GenBank/DDBJ databases">
        <title>Genome Assembly and Annotation of Botryosphaeria dothidea sdau 11-99, a Latent Pathogen of Apple Fruit Ring Rot in China.</title>
        <authorList>
            <person name="Yu C."/>
            <person name="Diao Y."/>
            <person name="Lu Q."/>
            <person name="Zhao J."/>
            <person name="Cui S."/>
            <person name="Peng C."/>
            <person name="He B."/>
            <person name="Liu H."/>
        </authorList>
    </citation>
    <scope>NUCLEOTIDE SEQUENCE [LARGE SCALE GENOMIC DNA]</scope>
    <source>
        <strain evidence="9">Sdau11-99</strain>
    </source>
</reference>
<evidence type="ECO:0000256" key="2">
    <source>
        <dbReference type="ARBA" id="ARBA00022642"/>
    </source>
</evidence>
<dbReference type="SUPFAM" id="SSF52499">
    <property type="entry name" value="Isochorismatase-like hydrolases"/>
    <property type="match status" value="1"/>
</dbReference>
<protein>
    <recommendedName>
        <fullName evidence="6">nicotinamidase</fullName>
        <ecNumber evidence="6">3.5.1.19</ecNumber>
    </recommendedName>
    <alternativeName>
        <fullName evidence="7">Nicotinamide deamidase</fullName>
    </alternativeName>
</protein>
<organism evidence="9 10">
    <name type="scientific">Botryosphaeria dothidea</name>
    <dbReference type="NCBI Taxonomy" id="55169"/>
    <lineage>
        <taxon>Eukaryota</taxon>
        <taxon>Fungi</taxon>
        <taxon>Dikarya</taxon>
        <taxon>Ascomycota</taxon>
        <taxon>Pezizomycotina</taxon>
        <taxon>Dothideomycetes</taxon>
        <taxon>Dothideomycetes incertae sedis</taxon>
        <taxon>Botryosphaeriales</taxon>
        <taxon>Botryosphaeriaceae</taxon>
        <taxon>Botryosphaeria</taxon>
    </lineage>
</organism>
<comment type="pathway">
    <text evidence="5">Cofactor biosynthesis; nicotinate biosynthesis; nicotinate from nicotinamide: step 1/1.</text>
</comment>
<comment type="caution">
    <text evidence="9">The sequence shown here is derived from an EMBL/GenBank/DDBJ whole genome shotgun (WGS) entry which is preliminary data.</text>
</comment>
<keyword evidence="3" id="KW-0479">Metal-binding</keyword>
<comment type="similarity">
    <text evidence="1">Belongs to the isochorismatase family.</text>
</comment>
<dbReference type="Gene3D" id="3.40.50.850">
    <property type="entry name" value="Isochorismatase-like"/>
    <property type="match status" value="1"/>
</dbReference>
<evidence type="ECO:0000313" key="9">
    <source>
        <dbReference type="EMBL" id="KAF4312530.1"/>
    </source>
</evidence>
<dbReference type="Pfam" id="PF00857">
    <property type="entry name" value="Isochorismatase"/>
    <property type="match status" value="1"/>
</dbReference>
<dbReference type="PANTHER" id="PTHR11080">
    <property type="entry name" value="PYRAZINAMIDASE/NICOTINAMIDASE"/>
    <property type="match status" value="1"/>
</dbReference>
<evidence type="ECO:0000256" key="1">
    <source>
        <dbReference type="ARBA" id="ARBA00006336"/>
    </source>
</evidence>
<keyword evidence="2" id="KW-0662">Pyridine nucleotide biosynthesis</keyword>
<evidence type="ECO:0000256" key="6">
    <source>
        <dbReference type="ARBA" id="ARBA00039017"/>
    </source>
</evidence>
<dbReference type="CDD" id="cd01011">
    <property type="entry name" value="nicotinamidase"/>
    <property type="match status" value="1"/>
</dbReference>
<evidence type="ECO:0000256" key="7">
    <source>
        <dbReference type="ARBA" id="ARBA00043224"/>
    </source>
</evidence>
<dbReference type="OrthoDB" id="3341310at2759"/>
<evidence type="ECO:0000256" key="4">
    <source>
        <dbReference type="ARBA" id="ARBA00022801"/>
    </source>
</evidence>
<dbReference type="EMBL" id="WWBZ02000002">
    <property type="protein sequence ID" value="KAF4312530.1"/>
    <property type="molecule type" value="Genomic_DNA"/>
</dbReference>
<keyword evidence="4" id="KW-0378">Hydrolase</keyword>
<accession>A0A8H4J3D8</accession>
<dbReference type="GO" id="GO:0046872">
    <property type="term" value="F:metal ion binding"/>
    <property type="evidence" value="ECO:0007669"/>
    <property type="project" value="UniProtKB-KW"/>
</dbReference>
<dbReference type="Proteomes" id="UP000572817">
    <property type="component" value="Unassembled WGS sequence"/>
</dbReference>
<dbReference type="GO" id="GO:0019363">
    <property type="term" value="P:pyridine nucleotide biosynthetic process"/>
    <property type="evidence" value="ECO:0007669"/>
    <property type="project" value="UniProtKB-KW"/>
</dbReference>
<dbReference type="PANTHER" id="PTHR11080:SF2">
    <property type="entry name" value="LD05707P"/>
    <property type="match status" value="1"/>
</dbReference>
<dbReference type="InterPro" id="IPR036380">
    <property type="entry name" value="Isochorismatase-like_sf"/>
</dbReference>
<dbReference type="AlphaFoldDB" id="A0A8H4J3D8"/>
<proteinExistence type="inferred from homology"/>
<dbReference type="InterPro" id="IPR000868">
    <property type="entry name" value="Isochorismatase-like_dom"/>
</dbReference>
<evidence type="ECO:0000313" key="10">
    <source>
        <dbReference type="Proteomes" id="UP000572817"/>
    </source>
</evidence>